<accession>Q0UPW4</accession>
<sequence>MSQDIAMVCPKSSDDSNQSRSSAGDTSCSRRSASRRWNAN</sequence>
<gene>
    <name evidence="2" type="ORF">SNOG_06200</name>
</gene>
<dbReference type="KEGG" id="pno:SNOG_06200"/>
<name>Q0UPW4_PHANO</name>
<reference evidence="3" key="1">
    <citation type="journal article" date="2007" name="Plant Cell">
        <title>Dothideomycete-plant interactions illuminated by genome sequencing and EST analysis of the wheat pathogen Stagonospora nodorum.</title>
        <authorList>
            <person name="Hane J.K."/>
            <person name="Lowe R.G."/>
            <person name="Solomon P.S."/>
            <person name="Tan K.C."/>
            <person name="Schoch C.L."/>
            <person name="Spatafora J.W."/>
            <person name="Crous P.W."/>
            <person name="Kodira C."/>
            <person name="Birren B.W."/>
            <person name="Galagan J.E."/>
            <person name="Torriani S.F."/>
            <person name="McDonald B.A."/>
            <person name="Oliver R.P."/>
        </authorList>
    </citation>
    <scope>NUCLEOTIDE SEQUENCE [LARGE SCALE GENOMIC DNA]</scope>
    <source>
        <strain evidence="3">SN15 / ATCC MYA-4574 / FGSC 10173</strain>
    </source>
</reference>
<feature type="compositionally biased region" description="Low complexity" evidence="1">
    <location>
        <begin position="15"/>
        <end position="31"/>
    </location>
</feature>
<protein>
    <submittedName>
        <fullName evidence="2">Uncharacterized protein</fullName>
    </submittedName>
</protein>
<dbReference type="Proteomes" id="UP000001055">
    <property type="component" value="Unassembled WGS sequence"/>
</dbReference>
<evidence type="ECO:0000313" key="3">
    <source>
        <dbReference type="Proteomes" id="UP000001055"/>
    </source>
</evidence>
<dbReference type="GeneID" id="5973462"/>
<dbReference type="RefSeq" id="XP_001796583.1">
    <property type="nucleotide sequence ID" value="XM_001796531.1"/>
</dbReference>
<evidence type="ECO:0000256" key="1">
    <source>
        <dbReference type="SAM" id="MobiDB-lite"/>
    </source>
</evidence>
<dbReference type="AlphaFoldDB" id="Q0UPW4"/>
<evidence type="ECO:0000313" key="2">
    <source>
        <dbReference type="EMBL" id="EAT86031.1"/>
    </source>
</evidence>
<dbReference type="EMBL" id="CH445333">
    <property type="protein sequence ID" value="EAT86031.1"/>
    <property type="molecule type" value="Genomic_DNA"/>
</dbReference>
<organism evidence="2 3">
    <name type="scientific">Phaeosphaeria nodorum (strain SN15 / ATCC MYA-4574 / FGSC 10173)</name>
    <name type="common">Glume blotch fungus</name>
    <name type="synonym">Parastagonospora nodorum</name>
    <dbReference type="NCBI Taxonomy" id="321614"/>
    <lineage>
        <taxon>Eukaryota</taxon>
        <taxon>Fungi</taxon>
        <taxon>Dikarya</taxon>
        <taxon>Ascomycota</taxon>
        <taxon>Pezizomycotina</taxon>
        <taxon>Dothideomycetes</taxon>
        <taxon>Pleosporomycetidae</taxon>
        <taxon>Pleosporales</taxon>
        <taxon>Pleosporineae</taxon>
        <taxon>Phaeosphaeriaceae</taxon>
        <taxon>Parastagonospora</taxon>
    </lineage>
</organism>
<proteinExistence type="predicted"/>
<feature type="region of interest" description="Disordered" evidence="1">
    <location>
        <begin position="1"/>
        <end position="40"/>
    </location>
</feature>
<dbReference type="InParanoid" id="Q0UPW4"/>